<dbReference type="AlphaFoldDB" id="G3I2X2"/>
<name>G3I2X2_CRIGR</name>
<reference evidence="2" key="1">
    <citation type="journal article" date="2011" name="Nat. Biotechnol.">
        <title>The genomic sequence of the Chinese hamster ovary (CHO)-K1 cell line.</title>
        <authorList>
            <person name="Xu X."/>
            <person name="Nagarajan H."/>
            <person name="Lewis N.E."/>
            <person name="Pan S."/>
            <person name="Cai Z."/>
            <person name="Liu X."/>
            <person name="Chen W."/>
            <person name="Xie M."/>
            <person name="Wang W."/>
            <person name="Hammond S."/>
            <person name="Andersen M.R."/>
            <person name="Neff N."/>
            <person name="Passarelli B."/>
            <person name="Koh W."/>
            <person name="Fan H.C."/>
            <person name="Wang J."/>
            <person name="Gui Y."/>
            <person name="Lee K.H."/>
            <person name="Betenbaugh M.J."/>
            <person name="Quake S.R."/>
            <person name="Famili I."/>
            <person name="Palsson B.O."/>
            <person name="Wang J."/>
        </authorList>
    </citation>
    <scope>NUCLEOTIDE SEQUENCE [LARGE SCALE GENOMIC DNA]</scope>
    <source>
        <strain evidence="2">CHO K1 cell line</strain>
    </source>
</reference>
<evidence type="ECO:0000313" key="2">
    <source>
        <dbReference type="Proteomes" id="UP000001075"/>
    </source>
</evidence>
<sequence length="65" mass="7290">MPITLIVARPVCHGVKKREDGRCAFCICEIFPEYILIEHFPPSLTCRKTNVPAAAMAVNKNKSLF</sequence>
<evidence type="ECO:0000313" key="1">
    <source>
        <dbReference type="EMBL" id="EGW01746.1"/>
    </source>
</evidence>
<proteinExistence type="predicted"/>
<protein>
    <submittedName>
        <fullName evidence="1">Uncharacterized protein</fullName>
    </submittedName>
</protein>
<organism evidence="1 2">
    <name type="scientific">Cricetulus griseus</name>
    <name type="common">Chinese hamster</name>
    <name type="synonym">Cricetulus barabensis griseus</name>
    <dbReference type="NCBI Taxonomy" id="10029"/>
    <lineage>
        <taxon>Eukaryota</taxon>
        <taxon>Metazoa</taxon>
        <taxon>Chordata</taxon>
        <taxon>Craniata</taxon>
        <taxon>Vertebrata</taxon>
        <taxon>Euteleostomi</taxon>
        <taxon>Mammalia</taxon>
        <taxon>Eutheria</taxon>
        <taxon>Euarchontoglires</taxon>
        <taxon>Glires</taxon>
        <taxon>Rodentia</taxon>
        <taxon>Myomorpha</taxon>
        <taxon>Muroidea</taxon>
        <taxon>Cricetidae</taxon>
        <taxon>Cricetinae</taxon>
        <taxon>Cricetulus</taxon>
    </lineage>
</organism>
<gene>
    <name evidence="1" type="ORF">I79_017767</name>
</gene>
<accession>G3I2X2</accession>
<dbReference type="InParanoid" id="G3I2X2"/>
<dbReference type="Proteomes" id="UP000001075">
    <property type="component" value="Unassembled WGS sequence"/>
</dbReference>
<dbReference type="EMBL" id="JH001151">
    <property type="protein sequence ID" value="EGW01746.1"/>
    <property type="molecule type" value="Genomic_DNA"/>
</dbReference>